<dbReference type="PANTHER" id="PTHR23519:SF5">
    <property type="entry name" value="AUTOPHAGY-RELATED PROTEIN"/>
    <property type="match status" value="1"/>
</dbReference>
<protein>
    <recommendedName>
        <fullName evidence="8">Autophagy-related protein</fullName>
    </recommendedName>
</protein>
<feature type="transmembrane region" description="Helical" evidence="8">
    <location>
        <begin position="466"/>
        <end position="487"/>
    </location>
</feature>
<dbReference type="STRING" id="984485.A0A1E4RGC5"/>
<evidence type="ECO:0000256" key="5">
    <source>
        <dbReference type="ARBA" id="ARBA00022989"/>
    </source>
</evidence>
<comment type="subcellular location">
    <subcellularLocation>
        <location evidence="1 8">Vacuole membrane</location>
        <topology evidence="1 8">Multi-pass membrane protein</topology>
    </subcellularLocation>
</comment>
<dbReference type="PANTHER" id="PTHR23519">
    <property type="entry name" value="AUTOPHAGY-RELATED PROTEIN 22"/>
    <property type="match status" value="1"/>
</dbReference>
<dbReference type="EMBL" id="KV454542">
    <property type="protein sequence ID" value="ODV66266.1"/>
    <property type="molecule type" value="Genomic_DNA"/>
</dbReference>
<evidence type="ECO:0000256" key="6">
    <source>
        <dbReference type="ARBA" id="ARBA00023006"/>
    </source>
</evidence>
<feature type="transmembrane region" description="Helical" evidence="8">
    <location>
        <begin position="403"/>
        <end position="422"/>
    </location>
</feature>
<evidence type="ECO:0000256" key="2">
    <source>
        <dbReference type="ARBA" id="ARBA00006978"/>
    </source>
</evidence>
<dbReference type="InterPro" id="IPR036259">
    <property type="entry name" value="MFS_trans_sf"/>
</dbReference>
<evidence type="ECO:0000256" key="8">
    <source>
        <dbReference type="RuleBase" id="RU363073"/>
    </source>
</evidence>
<feature type="transmembrane region" description="Helical" evidence="8">
    <location>
        <begin position="434"/>
        <end position="454"/>
    </location>
</feature>
<dbReference type="Pfam" id="PF11700">
    <property type="entry name" value="ATG22"/>
    <property type="match status" value="1"/>
</dbReference>
<keyword evidence="5 8" id="KW-1133">Transmembrane helix</keyword>
<feature type="transmembrane region" description="Helical" evidence="8">
    <location>
        <begin position="499"/>
        <end position="518"/>
    </location>
</feature>
<gene>
    <name evidence="9" type="ORF">HYPBUDRAFT_111182</name>
</gene>
<sequence length="546" mass="61704">MTDSTDIDEKKNQTVISVDVLESGLPAVEPLVVKDKEGKELRRAEIVSQPVTTKWELFGYALYYFANNSTGPYTYTPTAFQNILNQGGYDADKGKSFRCTDSTTRCYINFGSDRSIDSVVLICQGIGFTLQTVIFLFLGGFADYGNSGSWILIGFSILSWGVQIAWIGVHDGSKYPAAIALSILASFGYQGCQSFWTALFPSLARGLPKSRELEGLMLDQKITEDEYYAHDEHYRNKISNYSWAFSNVGIFTVSAVSVGILFGIHSRKSESQNNWGISVVILWATLFWIVFGIPWFFIQKKRINQHLPPNTNYFTLPFKQLAYSFKSFKTLKQTSIYLLSYWLLGDGLNTSLNLQSILQNDVVSYDMISVSLLNLLNAGCSIIGVFVFWSIQQKYKLSTKTMFMANSIFITFLPLYGLIGTWTQRIGFHHVWEVYAYNAYLGLFISPYYAYSSTMMSCVSPRGKEYLFFAIFSTINKTSSFIGPFVTSGIIDRTNNTNSGFSFTLALCFISCVLTTFISEKKSRIECEEFLIEEDRKIKMGEPLVF</sequence>
<feature type="transmembrane region" description="Helical" evidence="8">
    <location>
        <begin position="119"/>
        <end position="142"/>
    </location>
</feature>
<keyword evidence="8" id="KW-0926">Vacuole</keyword>
<comment type="function">
    <text evidence="8">Vacuolar effluxer which mediate the efflux of amino acids resulting from autophagic degradation. The release of autophagic amino acids allows the maintenance of protein synthesis and viability during nitrogen starvation.</text>
</comment>
<dbReference type="GO" id="GO:0005774">
    <property type="term" value="C:vacuolar membrane"/>
    <property type="evidence" value="ECO:0007669"/>
    <property type="project" value="UniProtKB-SubCell"/>
</dbReference>
<dbReference type="Gene3D" id="1.20.1250.20">
    <property type="entry name" value="MFS general substrate transporter like domains"/>
    <property type="match status" value="1"/>
</dbReference>
<keyword evidence="10" id="KW-1185">Reference proteome</keyword>
<dbReference type="RefSeq" id="XP_020075333.1">
    <property type="nucleotide sequence ID" value="XM_020218811.1"/>
</dbReference>
<dbReference type="GO" id="GO:0006914">
    <property type="term" value="P:autophagy"/>
    <property type="evidence" value="ECO:0007669"/>
    <property type="project" value="UniProtKB-KW"/>
</dbReference>
<evidence type="ECO:0000256" key="4">
    <source>
        <dbReference type="ARBA" id="ARBA00022692"/>
    </source>
</evidence>
<organism evidence="9 10">
    <name type="scientific">Hyphopichia burtonii NRRL Y-1933</name>
    <dbReference type="NCBI Taxonomy" id="984485"/>
    <lineage>
        <taxon>Eukaryota</taxon>
        <taxon>Fungi</taxon>
        <taxon>Dikarya</taxon>
        <taxon>Ascomycota</taxon>
        <taxon>Saccharomycotina</taxon>
        <taxon>Pichiomycetes</taxon>
        <taxon>Debaryomycetaceae</taxon>
        <taxon>Hyphopichia</taxon>
    </lineage>
</organism>
<evidence type="ECO:0000256" key="7">
    <source>
        <dbReference type="ARBA" id="ARBA00023136"/>
    </source>
</evidence>
<proteinExistence type="inferred from homology"/>
<dbReference type="Proteomes" id="UP000095085">
    <property type="component" value="Unassembled WGS sequence"/>
</dbReference>
<dbReference type="GO" id="GO:0006865">
    <property type="term" value="P:amino acid transport"/>
    <property type="evidence" value="ECO:0007669"/>
    <property type="project" value="UniProtKB-KW"/>
</dbReference>
<feature type="transmembrane region" description="Helical" evidence="8">
    <location>
        <begin position="370"/>
        <end position="391"/>
    </location>
</feature>
<keyword evidence="6 8" id="KW-0072">Autophagy</keyword>
<dbReference type="OrthoDB" id="42657at2759"/>
<evidence type="ECO:0000313" key="10">
    <source>
        <dbReference type="Proteomes" id="UP000095085"/>
    </source>
</evidence>
<reference evidence="10" key="1">
    <citation type="submission" date="2016-05" db="EMBL/GenBank/DDBJ databases">
        <title>Comparative genomics of biotechnologically important yeasts.</title>
        <authorList>
            <consortium name="DOE Joint Genome Institute"/>
            <person name="Riley R."/>
            <person name="Haridas S."/>
            <person name="Wolfe K.H."/>
            <person name="Lopes M.R."/>
            <person name="Hittinger C.T."/>
            <person name="Goker M."/>
            <person name="Salamov A."/>
            <person name="Wisecaver J."/>
            <person name="Long T.M."/>
            <person name="Aerts A.L."/>
            <person name="Barry K."/>
            <person name="Choi C."/>
            <person name="Clum A."/>
            <person name="Coughlan A.Y."/>
            <person name="Deshpande S."/>
            <person name="Douglass A.P."/>
            <person name="Hanson S.J."/>
            <person name="Klenk H.-P."/>
            <person name="Labutti K."/>
            <person name="Lapidus A."/>
            <person name="Lindquist E."/>
            <person name="Lipzen A."/>
            <person name="Meier-Kolthoff J.P."/>
            <person name="Ohm R.A."/>
            <person name="Otillar R.P."/>
            <person name="Pangilinan J."/>
            <person name="Peng Y."/>
            <person name="Rokas A."/>
            <person name="Rosa C.A."/>
            <person name="Scheuner C."/>
            <person name="Sibirny A.A."/>
            <person name="Slot J.C."/>
            <person name="Stielow J.B."/>
            <person name="Sun H."/>
            <person name="Kurtzman C.P."/>
            <person name="Blackwell M."/>
            <person name="Grigoriev I.V."/>
            <person name="Jeffries T.W."/>
        </authorList>
    </citation>
    <scope>NUCLEOTIDE SEQUENCE [LARGE SCALE GENOMIC DNA]</scope>
    <source>
        <strain evidence="10">NRRL Y-1933</strain>
    </source>
</reference>
<accession>A0A1E4RGC5</accession>
<comment type="similarity">
    <text evidence="2 8">Belongs to the ATG22 family.</text>
</comment>
<keyword evidence="7 8" id="KW-0472">Membrane</keyword>
<dbReference type="SUPFAM" id="SSF103473">
    <property type="entry name" value="MFS general substrate transporter"/>
    <property type="match status" value="1"/>
</dbReference>
<dbReference type="AlphaFoldDB" id="A0A1E4RGC5"/>
<keyword evidence="3 8" id="KW-0813">Transport</keyword>
<keyword evidence="8" id="KW-0029">Amino-acid transport</keyword>
<evidence type="ECO:0000256" key="1">
    <source>
        <dbReference type="ARBA" id="ARBA00004128"/>
    </source>
</evidence>
<evidence type="ECO:0000256" key="3">
    <source>
        <dbReference type="ARBA" id="ARBA00022448"/>
    </source>
</evidence>
<feature type="transmembrane region" description="Helical" evidence="8">
    <location>
        <begin position="336"/>
        <end position="358"/>
    </location>
</feature>
<evidence type="ECO:0000313" key="9">
    <source>
        <dbReference type="EMBL" id="ODV66266.1"/>
    </source>
</evidence>
<name>A0A1E4RGC5_9ASCO</name>
<dbReference type="InterPro" id="IPR024671">
    <property type="entry name" value="Atg22-like"/>
</dbReference>
<dbReference type="GeneID" id="30993361"/>
<dbReference type="InterPro" id="IPR050495">
    <property type="entry name" value="ATG22/LtaA_families"/>
</dbReference>
<keyword evidence="4 8" id="KW-0812">Transmembrane</keyword>
<feature type="transmembrane region" description="Helical" evidence="8">
    <location>
        <begin position="148"/>
        <end position="169"/>
    </location>
</feature>
<feature type="transmembrane region" description="Helical" evidence="8">
    <location>
        <begin position="243"/>
        <end position="264"/>
    </location>
</feature>
<feature type="transmembrane region" description="Helical" evidence="8">
    <location>
        <begin position="276"/>
        <end position="298"/>
    </location>
</feature>